<dbReference type="EMBL" id="LRQG01000222">
    <property type="protein sequence ID" value="KXA33399.1"/>
    <property type="molecule type" value="Genomic_DNA"/>
</dbReference>
<feature type="domain" description="FMN-binding" evidence="2">
    <location>
        <begin position="51"/>
        <end position="128"/>
    </location>
</feature>
<name>A0A133PVJ0_9BACT</name>
<dbReference type="SMART" id="SM00900">
    <property type="entry name" value="FMN_bind"/>
    <property type="match status" value="1"/>
</dbReference>
<keyword evidence="4" id="KW-1185">Reference proteome</keyword>
<comment type="caution">
    <text evidence="3">The sequence shown here is derived from an EMBL/GenBank/DDBJ whole genome shotgun (WGS) entry which is preliminary data.</text>
</comment>
<accession>A0A133PVJ0</accession>
<dbReference type="GO" id="GO:0010181">
    <property type="term" value="F:FMN binding"/>
    <property type="evidence" value="ECO:0007669"/>
    <property type="project" value="InterPro"/>
</dbReference>
<evidence type="ECO:0000256" key="1">
    <source>
        <dbReference type="SAM" id="SignalP"/>
    </source>
</evidence>
<feature type="chain" id="PRO_5007458548" evidence="1">
    <location>
        <begin position="23"/>
        <end position="132"/>
    </location>
</feature>
<reference evidence="4" key="1">
    <citation type="submission" date="2016-01" db="EMBL/GenBank/DDBJ databases">
        <authorList>
            <person name="Mitreva M."/>
            <person name="Pepin K.H."/>
            <person name="Mihindukulasuriya K.A."/>
            <person name="Fulton R."/>
            <person name="Fronick C."/>
            <person name="O'Laughlin M."/>
            <person name="Miner T."/>
            <person name="Herter B."/>
            <person name="Rosa B.A."/>
            <person name="Cordes M."/>
            <person name="Tomlinson C."/>
            <person name="Wollam A."/>
            <person name="Palsikar V.B."/>
            <person name="Mardis E.R."/>
            <person name="Wilson R.K."/>
        </authorList>
    </citation>
    <scope>NUCLEOTIDE SEQUENCE [LARGE SCALE GENOMIC DNA]</scope>
    <source>
        <strain evidence="4">MJR7716</strain>
    </source>
</reference>
<dbReference type="Proteomes" id="UP000070533">
    <property type="component" value="Unassembled WGS sequence"/>
</dbReference>
<evidence type="ECO:0000259" key="2">
    <source>
        <dbReference type="SMART" id="SM00900"/>
    </source>
</evidence>
<evidence type="ECO:0000313" key="4">
    <source>
        <dbReference type="Proteomes" id="UP000070533"/>
    </source>
</evidence>
<dbReference type="InterPro" id="IPR007329">
    <property type="entry name" value="FMN-bd"/>
</dbReference>
<evidence type="ECO:0000313" key="3">
    <source>
        <dbReference type="EMBL" id="KXA33399.1"/>
    </source>
</evidence>
<dbReference type="STRING" id="28128.HMPREF3226_02466"/>
<sequence length="132" mass="14177">MMMRKIALLTSVVFMAAGMCFAAVGKGKVMVRKSDGTYVVNTTTLAPSVRGFRGATPLEVSIRNNKVVGVKALPNSETPKYFSLVNTKLMPKFVGLRLNKVASVDGVSGATFSSKAVKANVEAAVKYYKTHR</sequence>
<keyword evidence="1" id="KW-0732">Signal</keyword>
<feature type="signal peptide" evidence="1">
    <location>
        <begin position="1"/>
        <end position="22"/>
    </location>
</feature>
<dbReference type="GO" id="GO:0016020">
    <property type="term" value="C:membrane"/>
    <property type="evidence" value="ECO:0007669"/>
    <property type="project" value="InterPro"/>
</dbReference>
<proteinExistence type="predicted"/>
<dbReference type="PATRIC" id="fig|28128.5.peg.2538"/>
<dbReference type="RefSeq" id="WP_394364865.1">
    <property type="nucleotide sequence ID" value="NZ_KQ957321.1"/>
</dbReference>
<dbReference type="AlphaFoldDB" id="A0A133PVJ0"/>
<dbReference type="Pfam" id="PF04205">
    <property type="entry name" value="FMN_bind"/>
    <property type="match status" value="1"/>
</dbReference>
<dbReference type="eggNOG" id="COG3976">
    <property type="taxonomic scope" value="Bacteria"/>
</dbReference>
<organism evidence="3 4">
    <name type="scientific">Prevotella corporis</name>
    <dbReference type="NCBI Taxonomy" id="28128"/>
    <lineage>
        <taxon>Bacteria</taxon>
        <taxon>Pseudomonadati</taxon>
        <taxon>Bacteroidota</taxon>
        <taxon>Bacteroidia</taxon>
        <taxon>Bacteroidales</taxon>
        <taxon>Prevotellaceae</taxon>
        <taxon>Prevotella</taxon>
    </lineage>
</organism>
<gene>
    <name evidence="3" type="ORF">HMPREF3226_02466</name>
</gene>
<protein>
    <submittedName>
        <fullName evidence="3">FMN-binding domain protein</fullName>
    </submittedName>
</protein>